<dbReference type="STRING" id="1855383.SAMN05216548_101293"/>
<dbReference type="EMBL" id="FOFG01000001">
    <property type="protein sequence ID" value="SEP70161.1"/>
    <property type="molecule type" value="Genomic_DNA"/>
</dbReference>
<feature type="transmembrane region" description="Helical" evidence="7">
    <location>
        <begin position="149"/>
        <end position="171"/>
    </location>
</feature>
<evidence type="ECO:0000256" key="6">
    <source>
        <dbReference type="ARBA" id="ARBA00023136"/>
    </source>
</evidence>
<dbReference type="InterPro" id="IPR002524">
    <property type="entry name" value="Cation_efflux"/>
</dbReference>
<dbReference type="InterPro" id="IPR027469">
    <property type="entry name" value="Cation_efflux_TMD_sf"/>
</dbReference>
<gene>
    <name evidence="10" type="ORF">SAMN05216548_101293</name>
</gene>
<dbReference type="AlphaFoldDB" id="A0A1H9A0Y5"/>
<dbReference type="GO" id="GO:0005886">
    <property type="term" value="C:plasma membrane"/>
    <property type="evidence" value="ECO:0007669"/>
    <property type="project" value="TreeGrafter"/>
</dbReference>
<keyword evidence="11" id="KW-1185">Reference proteome</keyword>
<comment type="subcellular location">
    <subcellularLocation>
        <location evidence="1">Membrane</location>
        <topology evidence="1">Multi-pass membrane protein</topology>
    </subcellularLocation>
</comment>
<dbReference type="PANTHER" id="PTHR43840">
    <property type="entry name" value="MITOCHONDRIAL METAL TRANSPORTER 1-RELATED"/>
    <property type="match status" value="1"/>
</dbReference>
<keyword evidence="3" id="KW-0813">Transport</keyword>
<dbReference type="InterPro" id="IPR050291">
    <property type="entry name" value="CDF_Transporter"/>
</dbReference>
<evidence type="ECO:0000256" key="3">
    <source>
        <dbReference type="ARBA" id="ARBA00022448"/>
    </source>
</evidence>
<evidence type="ECO:0000259" key="9">
    <source>
        <dbReference type="Pfam" id="PF16916"/>
    </source>
</evidence>
<dbReference type="Gene3D" id="3.30.70.1350">
    <property type="entry name" value="Cation efflux protein, cytoplasmic domain"/>
    <property type="match status" value="1"/>
</dbReference>
<dbReference type="GO" id="GO:0015086">
    <property type="term" value="F:cadmium ion transmembrane transporter activity"/>
    <property type="evidence" value="ECO:0007669"/>
    <property type="project" value="TreeGrafter"/>
</dbReference>
<sequence>MSRTIKAALGSVAIAVVVLLLKVAAWWLTGSVALYSDALESIINIVASIAAVIALSVSAKPADANHPYGHHKAEYLSAVLEGVLIVLASLSILREAYYDWFAPKTLDAPVLGLAVNLLATAINLGWAVFLTRLGRRWRSPALSADGKHLMADVFTSVGVIVGVALVALTGWTRLDPALAAIVALNILWTGYSLVRTSVGGLMDEAPDPEVTARLRELVAVHANGAIEAHDFRTRSAGRVTFVEFHLVVPGSMAVSDAHLICDRIEAAIRRETGEAVITIHVEPPEKAKHQGVLVLS</sequence>
<feature type="transmembrane region" description="Helical" evidence="7">
    <location>
        <begin position="7"/>
        <end position="29"/>
    </location>
</feature>
<dbReference type="InterPro" id="IPR027470">
    <property type="entry name" value="Cation_efflux_CTD"/>
</dbReference>
<accession>A0A1H9A0Y5</accession>
<reference evidence="10 11" key="1">
    <citation type="submission" date="2016-10" db="EMBL/GenBank/DDBJ databases">
        <authorList>
            <person name="de Groot N.N."/>
        </authorList>
    </citation>
    <scope>NUCLEOTIDE SEQUENCE [LARGE SCALE GENOMIC DNA]</scope>
    <source>
        <strain evidence="10 11">A52C2</strain>
    </source>
</reference>
<dbReference type="Proteomes" id="UP000199647">
    <property type="component" value="Unassembled WGS sequence"/>
</dbReference>
<feature type="transmembrane region" description="Helical" evidence="7">
    <location>
        <begin position="177"/>
        <end position="194"/>
    </location>
</feature>
<evidence type="ECO:0000313" key="10">
    <source>
        <dbReference type="EMBL" id="SEP70161.1"/>
    </source>
</evidence>
<evidence type="ECO:0000256" key="5">
    <source>
        <dbReference type="ARBA" id="ARBA00022989"/>
    </source>
</evidence>
<feature type="domain" description="Cation efflux protein transmembrane" evidence="8">
    <location>
        <begin position="11"/>
        <end position="202"/>
    </location>
</feature>
<comment type="similarity">
    <text evidence="2">Belongs to the cation diffusion facilitator (CDF) transporter (TC 2.A.4) family.</text>
</comment>
<feature type="transmembrane region" description="Helical" evidence="7">
    <location>
        <begin position="108"/>
        <end position="129"/>
    </location>
</feature>
<dbReference type="Pfam" id="PF16916">
    <property type="entry name" value="ZT_dimer"/>
    <property type="match status" value="1"/>
</dbReference>
<dbReference type="Pfam" id="PF01545">
    <property type="entry name" value="Cation_efflux"/>
    <property type="match status" value="1"/>
</dbReference>
<dbReference type="SUPFAM" id="SSF161111">
    <property type="entry name" value="Cation efflux protein transmembrane domain-like"/>
    <property type="match status" value="1"/>
</dbReference>
<protein>
    <submittedName>
        <fullName evidence="10">Cation diffusion facilitator family transporter</fullName>
    </submittedName>
</protein>
<evidence type="ECO:0000259" key="8">
    <source>
        <dbReference type="Pfam" id="PF01545"/>
    </source>
</evidence>
<evidence type="ECO:0000256" key="4">
    <source>
        <dbReference type="ARBA" id="ARBA00022692"/>
    </source>
</evidence>
<feature type="transmembrane region" description="Helical" evidence="7">
    <location>
        <begin position="73"/>
        <end position="93"/>
    </location>
</feature>
<name>A0A1H9A0Y5_9HYPH</name>
<evidence type="ECO:0000313" key="11">
    <source>
        <dbReference type="Proteomes" id="UP000199647"/>
    </source>
</evidence>
<keyword evidence="4 7" id="KW-0812">Transmembrane</keyword>
<dbReference type="GO" id="GO:0015341">
    <property type="term" value="F:zinc efflux antiporter activity"/>
    <property type="evidence" value="ECO:0007669"/>
    <property type="project" value="TreeGrafter"/>
</dbReference>
<organism evidence="10 11">
    <name type="scientific">Faunimonas pinastri</name>
    <dbReference type="NCBI Taxonomy" id="1855383"/>
    <lineage>
        <taxon>Bacteria</taxon>
        <taxon>Pseudomonadati</taxon>
        <taxon>Pseudomonadota</taxon>
        <taxon>Alphaproteobacteria</taxon>
        <taxon>Hyphomicrobiales</taxon>
        <taxon>Afifellaceae</taxon>
        <taxon>Faunimonas</taxon>
    </lineage>
</organism>
<keyword evidence="5 7" id="KW-1133">Transmembrane helix</keyword>
<dbReference type="InterPro" id="IPR058533">
    <property type="entry name" value="Cation_efflux_TM"/>
</dbReference>
<dbReference type="GO" id="GO:0015093">
    <property type="term" value="F:ferrous iron transmembrane transporter activity"/>
    <property type="evidence" value="ECO:0007669"/>
    <property type="project" value="TreeGrafter"/>
</dbReference>
<proteinExistence type="inferred from homology"/>
<dbReference type="RefSeq" id="WP_092494805.1">
    <property type="nucleotide sequence ID" value="NZ_FOFG01000001.1"/>
</dbReference>
<dbReference type="GO" id="GO:0006882">
    <property type="term" value="P:intracellular zinc ion homeostasis"/>
    <property type="evidence" value="ECO:0007669"/>
    <property type="project" value="TreeGrafter"/>
</dbReference>
<dbReference type="NCBIfam" id="TIGR01297">
    <property type="entry name" value="CDF"/>
    <property type="match status" value="1"/>
</dbReference>
<feature type="transmembrane region" description="Helical" evidence="7">
    <location>
        <begin position="41"/>
        <end position="61"/>
    </location>
</feature>
<evidence type="ECO:0000256" key="1">
    <source>
        <dbReference type="ARBA" id="ARBA00004141"/>
    </source>
</evidence>
<dbReference type="Gene3D" id="1.20.1510.10">
    <property type="entry name" value="Cation efflux protein transmembrane domain"/>
    <property type="match status" value="1"/>
</dbReference>
<dbReference type="SUPFAM" id="SSF160240">
    <property type="entry name" value="Cation efflux protein cytoplasmic domain-like"/>
    <property type="match status" value="1"/>
</dbReference>
<dbReference type="PANTHER" id="PTHR43840:SF15">
    <property type="entry name" value="MITOCHONDRIAL METAL TRANSPORTER 1-RELATED"/>
    <property type="match status" value="1"/>
</dbReference>
<dbReference type="InterPro" id="IPR036837">
    <property type="entry name" value="Cation_efflux_CTD_sf"/>
</dbReference>
<evidence type="ECO:0000256" key="7">
    <source>
        <dbReference type="SAM" id="Phobius"/>
    </source>
</evidence>
<keyword evidence="6 7" id="KW-0472">Membrane</keyword>
<evidence type="ECO:0000256" key="2">
    <source>
        <dbReference type="ARBA" id="ARBA00008114"/>
    </source>
</evidence>
<dbReference type="OrthoDB" id="9806522at2"/>
<feature type="domain" description="Cation efflux protein cytoplasmic" evidence="9">
    <location>
        <begin position="206"/>
        <end position="283"/>
    </location>
</feature>